<name>A0ABQ8FHL5_9FUNG</name>
<comment type="caution">
    <text evidence="1">The sequence shown here is derived from an EMBL/GenBank/DDBJ whole genome shotgun (WGS) entry which is preliminary data.</text>
</comment>
<proteinExistence type="predicted"/>
<sequence>MATSTPAASNLRTEDIIARMLAGRYVTDVTPEADLERQKRMFGMLRYSNRFRRLQMEDANRHWERVDHHGPLTILMKDLNGLTLTNREPVSEASSSTSVDSYSKRVSFSLISMPSPTLENRVSVGNSTSGTTLTSMDINDTDDSMTARACSMATE</sequence>
<dbReference type="Proteomes" id="UP001648503">
    <property type="component" value="Unassembled WGS sequence"/>
</dbReference>
<keyword evidence="2" id="KW-1185">Reference proteome</keyword>
<evidence type="ECO:0000313" key="1">
    <source>
        <dbReference type="EMBL" id="KAH6598457.1"/>
    </source>
</evidence>
<organism evidence="1 2">
    <name type="scientific">Batrachochytrium salamandrivorans</name>
    <dbReference type="NCBI Taxonomy" id="1357716"/>
    <lineage>
        <taxon>Eukaryota</taxon>
        <taxon>Fungi</taxon>
        <taxon>Fungi incertae sedis</taxon>
        <taxon>Chytridiomycota</taxon>
        <taxon>Chytridiomycota incertae sedis</taxon>
        <taxon>Chytridiomycetes</taxon>
        <taxon>Rhizophydiales</taxon>
        <taxon>Rhizophydiales incertae sedis</taxon>
        <taxon>Batrachochytrium</taxon>
    </lineage>
</organism>
<reference evidence="1 2" key="1">
    <citation type="submission" date="2021-02" db="EMBL/GenBank/DDBJ databases">
        <title>Variation within the Batrachochytrium salamandrivorans European outbreak.</title>
        <authorList>
            <person name="Kelly M."/>
            <person name="Pasmans F."/>
            <person name="Shea T.P."/>
            <person name="Munoz J.F."/>
            <person name="Carranza S."/>
            <person name="Cuomo C.A."/>
            <person name="Martel A."/>
        </authorList>
    </citation>
    <scope>NUCLEOTIDE SEQUENCE [LARGE SCALE GENOMIC DNA]</scope>
    <source>
        <strain evidence="1 2">AMFP18/2</strain>
    </source>
</reference>
<evidence type="ECO:0000313" key="2">
    <source>
        <dbReference type="Proteomes" id="UP001648503"/>
    </source>
</evidence>
<accession>A0ABQ8FHL5</accession>
<protein>
    <submittedName>
        <fullName evidence="1">Uncharacterized protein</fullName>
    </submittedName>
</protein>
<gene>
    <name evidence="1" type="ORF">BASA50_003497</name>
</gene>
<dbReference type="EMBL" id="JAFCIX010000102">
    <property type="protein sequence ID" value="KAH6598457.1"/>
    <property type="molecule type" value="Genomic_DNA"/>
</dbReference>